<dbReference type="Pfam" id="PF18024">
    <property type="entry name" value="HTH_50"/>
    <property type="match status" value="1"/>
</dbReference>
<dbReference type="Pfam" id="PF13426">
    <property type="entry name" value="PAS_9"/>
    <property type="match status" value="1"/>
</dbReference>
<evidence type="ECO:0000259" key="5">
    <source>
        <dbReference type="PROSITE" id="PS50045"/>
    </source>
</evidence>
<dbReference type="SMART" id="SM00382">
    <property type="entry name" value="AAA"/>
    <property type="match status" value="1"/>
</dbReference>
<dbReference type="InterPro" id="IPR030828">
    <property type="entry name" value="HTH_TyrR"/>
</dbReference>
<dbReference type="InterPro" id="IPR009057">
    <property type="entry name" value="Homeodomain-like_sf"/>
</dbReference>
<keyword evidence="3" id="KW-0067">ATP-binding</keyword>
<keyword evidence="9" id="KW-1185">Reference proteome</keyword>
<dbReference type="InterPro" id="IPR025943">
    <property type="entry name" value="Sigma_54_int_dom_ATP-bd_2"/>
</dbReference>
<feature type="domain" description="Sigma-54 factor interaction" evidence="5">
    <location>
        <begin position="170"/>
        <end position="399"/>
    </location>
</feature>
<dbReference type="NCBIfam" id="TIGR00229">
    <property type="entry name" value="sensory_box"/>
    <property type="match status" value="1"/>
</dbReference>
<dbReference type="GO" id="GO:0006355">
    <property type="term" value="P:regulation of DNA-templated transcription"/>
    <property type="evidence" value="ECO:0007669"/>
    <property type="project" value="InterPro"/>
</dbReference>
<dbReference type="PROSITE" id="PS50045">
    <property type="entry name" value="SIGMA54_INTERACT_4"/>
    <property type="match status" value="1"/>
</dbReference>
<dbReference type="GO" id="GO:0003677">
    <property type="term" value="F:DNA binding"/>
    <property type="evidence" value="ECO:0007669"/>
    <property type="project" value="UniProtKB-KW"/>
</dbReference>
<organism evidence="8 9">
    <name type="scientific">Hornefia porci</name>
    <dbReference type="NCBI Taxonomy" id="2652292"/>
    <lineage>
        <taxon>Bacteria</taxon>
        <taxon>Bacillati</taxon>
        <taxon>Bacillota</taxon>
        <taxon>Clostridia</taxon>
        <taxon>Peptostreptococcales</taxon>
        <taxon>Anaerovoracaceae</taxon>
        <taxon>Hornefia</taxon>
    </lineage>
</organism>
<dbReference type="FunFam" id="3.40.50.300:FF:000006">
    <property type="entry name" value="DNA-binding transcriptional regulator NtrC"/>
    <property type="match status" value="1"/>
</dbReference>
<dbReference type="InterPro" id="IPR025662">
    <property type="entry name" value="Sigma_54_int_dom_ATP-bd_1"/>
</dbReference>
<dbReference type="PANTHER" id="PTHR32071">
    <property type="entry name" value="TRANSCRIPTIONAL REGULATORY PROTEIN"/>
    <property type="match status" value="1"/>
</dbReference>
<reference evidence="8 9" key="1">
    <citation type="journal article" date="2016" name="Appl. Environ. Microbiol.">
        <title>Function and Phylogeny of Bacterial Butyryl Coenzyme A:Acetate Transferases and Their Diversity in the Proximal Colon of Swine.</title>
        <authorList>
            <person name="Trachsel J."/>
            <person name="Bayles D.O."/>
            <person name="Looft T."/>
            <person name="Levine U.Y."/>
            <person name="Allen H.K."/>
        </authorList>
    </citation>
    <scope>NUCLEOTIDE SEQUENCE [LARGE SCALE GENOMIC DNA]</scope>
    <source>
        <strain evidence="8 9">68-3-10</strain>
    </source>
</reference>
<dbReference type="CDD" id="cd00130">
    <property type="entry name" value="PAS"/>
    <property type="match status" value="1"/>
</dbReference>
<dbReference type="GO" id="GO:0005524">
    <property type="term" value="F:ATP binding"/>
    <property type="evidence" value="ECO:0007669"/>
    <property type="project" value="UniProtKB-KW"/>
</dbReference>
<evidence type="ECO:0000256" key="4">
    <source>
        <dbReference type="ARBA" id="ARBA00029500"/>
    </source>
</evidence>
<dbReference type="InterPro" id="IPR027417">
    <property type="entry name" value="P-loop_NTPase"/>
</dbReference>
<dbReference type="EMBL" id="MJIE01000001">
    <property type="protein sequence ID" value="OLR55976.1"/>
    <property type="molecule type" value="Genomic_DNA"/>
</dbReference>
<feature type="domain" description="PAS" evidence="6">
    <location>
        <begin position="26"/>
        <end position="79"/>
    </location>
</feature>
<evidence type="ECO:0000259" key="6">
    <source>
        <dbReference type="PROSITE" id="PS50112"/>
    </source>
</evidence>
<dbReference type="InterPro" id="IPR002078">
    <property type="entry name" value="Sigma_54_int"/>
</dbReference>
<feature type="domain" description="PAC" evidence="7">
    <location>
        <begin position="95"/>
        <end position="145"/>
    </location>
</feature>
<dbReference type="InterPro" id="IPR035965">
    <property type="entry name" value="PAS-like_dom_sf"/>
</dbReference>
<dbReference type="AlphaFoldDB" id="A0A1Q9JIE0"/>
<dbReference type="Gene3D" id="1.10.8.60">
    <property type="match status" value="1"/>
</dbReference>
<dbReference type="SUPFAM" id="SSF46689">
    <property type="entry name" value="Homeodomain-like"/>
    <property type="match status" value="1"/>
</dbReference>
<dbReference type="Gene3D" id="3.40.50.300">
    <property type="entry name" value="P-loop containing nucleotide triphosphate hydrolases"/>
    <property type="match status" value="1"/>
</dbReference>
<dbReference type="PROSITE" id="PS50112">
    <property type="entry name" value="PAS"/>
    <property type="match status" value="1"/>
</dbReference>
<protein>
    <recommendedName>
        <fullName evidence="4">HTH-type transcriptional regulatory protein TyrR</fullName>
    </recommendedName>
</protein>
<dbReference type="CDD" id="cd00009">
    <property type="entry name" value="AAA"/>
    <property type="match status" value="1"/>
</dbReference>
<evidence type="ECO:0000256" key="1">
    <source>
        <dbReference type="ARBA" id="ARBA00022741"/>
    </source>
</evidence>
<dbReference type="Proteomes" id="UP000187404">
    <property type="component" value="Unassembled WGS sequence"/>
</dbReference>
<comment type="caution">
    <text evidence="8">The sequence shown here is derived from an EMBL/GenBank/DDBJ whole genome shotgun (WGS) entry which is preliminary data.</text>
</comment>
<evidence type="ECO:0000256" key="2">
    <source>
        <dbReference type="ARBA" id="ARBA00022797"/>
    </source>
</evidence>
<dbReference type="InterPro" id="IPR058031">
    <property type="entry name" value="AAA_lid_NorR"/>
</dbReference>
<dbReference type="InterPro" id="IPR000014">
    <property type="entry name" value="PAS"/>
</dbReference>
<dbReference type="STRING" id="1261640.BHK98_07835"/>
<dbReference type="InterPro" id="IPR003593">
    <property type="entry name" value="AAA+_ATPase"/>
</dbReference>
<evidence type="ECO:0000313" key="9">
    <source>
        <dbReference type="Proteomes" id="UP000187404"/>
    </source>
</evidence>
<dbReference type="PROSITE" id="PS50113">
    <property type="entry name" value="PAC"/>
    <property type="match status" value="1"/>
</dbReference>
<accession>A0A1Q9JIE0</accession>
<gene>
    <name evidence="8" type="ORF">BHK98_07835</name>
</gene>
<proteinExistence type="predicted"/>
<dbReference type="PROSITE" id="PS00676">
    <property type="entry name" value="SIGMA54_INTERACT_2"/>
    <property type="match status" value="1"/>
</dbReference>
<dbReference type="PROSITE" id="PS00675">
    <property type="entry name" value="SIGMA54_INTERACT_1"/>
    <property type="match status" value="1"/>
</dbReference>
<keyword evidence="2" id="KW-0058">Aromatic hydrocarbons catabolism</keyword>
<dbReference type="SUPFAM" id="SSF55785">
    <property type="entry name" value="PYP-like sensor domain (PAS domain)"/>
    <property type="match status" value="1"/>
</dbReference>
<evidence type="ECO:0000259" key="7">
    <source>
        <dbReference type="PROSITE" id="PS50113"/>
    </source>
</evidence>
<dbReference type="SMART" id="SM00091">
    <property type="entry name" value="PAS"/>
    <property type="match status" value="1"/>
</dbReference>
<name>A0A1Q9JIE0_9FIRM</name>
<dbReference type="Pfam" id="PF25601">
    <property type="entry name" value="AAA_lid_14"/>
    <property type="match status" value="1"/>
</dbReference>
<evidence type="ECO:0000313" key="8">
    <source>
        <dbReference type="EMBL" id="OLR55976.1"/>
    </source>
</evidence>
<dbReference type="Pfam" id="PF00158">
    <property type="entry name" value="Sigma54_activat"/>
    <property type="match status" value="1"/>
</dbReference>
<dbReference type="InterPro" id="IPR000700">
    <property type="entry name" value="PAS-assoc_C"/>
</dbReference>
<dbReference type="SUPFAM" id="SSF52540">
    <property type="entry name" value="P-loop containing nucleoside triphosphate hydrolases"/>
    <property type="match status" value="1"/>
</dbReference>
<dbReference type="Gene3D" id="1.10.10.60">
    <property type="entry name" value="Homeodomain-like"/>
    <property type="match status" value="1"/>
</dbReference>
<dbReference type="Gene3D" id="3.30.450.20">
    <property type="entry name" value="PAS domain"/>
    <property type="match status" value="1"/>
</dbReference>
<sequence length="486" mass="55458">MVSMGTKDNAKKKENPLLSAAGKEKLAESLIEILEGSFDGILVTDKEGKVLFVNDSYERVAEIKRSDIEGKYMKDLINPVWMPNSVAYIVAEQKTTVSKRQVVKSGRHIMVTGRPIFDEDGEIKIIVINARDITEIYELTEELQRSRNSEKLYMERMTDFSSMSDTERPIIAVSKSMRDILTLAKKVADFQITVLILGESGVGKEEIARFIHNNGARRDKPFITINCGAIPDNLLESELFGYEKGAFTGAMQTGKTGLLEAADGGTVFLDEIGETPLDFQVKLLRFLETKEVRKLGSVHSRHIDVRVLAATNRNLEQMIEDGQFREDLYFRLNVVQLEVPPLRERKEDILPLAMYFLSKFNRMYGQEKVLTYEVEQEMENEEWKGNVRELKNIMENMVIVSNNEYLQVEDLPWVTGQRRRAGEPSLAVKMVANLDLTLEAATEELEKIMLHRYIKEGKTTRDIAEALGVNQSTVVRKMQKYNLKRE</sequence>
<keyword evidence="1" id="KW-0547">Nucleotide-binding</keyword>
<evidence type="ECO:0000256" key="3">
    <source>
        <dbReference type="ARBA" id="ARBA00022840"/>
    </source>
</evidence>